<feature type="region of interest" description="Disordered" evidence="1">
    <location>
        <begin position="86"/>
        <end position="105"/>
    </location>
</feature>
<dbReference type="Proteomes" id="UP000343335">
    <property type="component" value="Unassembled WGS sequence"/>
</dbReference>
<sequence>MIQTPGGSPHVCIPIERMRAPLSETLSHEHDAATVPLLNDFENVRNANASATLDAPFGEDSSMADVEAGMNEILREVMAQQFAAKALPPDDGDNNSKVEGAVSDAPHTLTAPGASLLSLSSPTDALAPAGPSEPAAVAMPVSYPGLLGIVVVATHVANLASQLVSCLSPYIAPDLFSRWANVMVCEWVRPGKPRVTREASCKVLVVGNAVFTPGMMVAPYFAVLALGDLICWGKEFRNPGSQPFQGDSLANLISWINSRGGFAKVLDVLGPGTQKVTGDDLPVKVSLPKRAVSGIFDKVRNALAHHDDPQWQKSIARQIRQASAAAFVILIARLPFSDDTVSLPAGLLDFYTWLEKAGAATKLAAASAESLVKPVQSEVSGGGDADVGDPVDPEALQSVYVDSPELVDH</sequence>
<name>A0A5E4YRD7_9BURK</name>
<dbReference type="EMBL" id="CABPSA010000010">
    <property type="protein sequence ID" value="VVE51067.1"/>
    <property type="molecule type" value="Genomic_DNA"/>
</dbReference>
<protein>
    <submittedName>
        <fullName evidence="2">Uncharacterized protein</fullName>
    </submittedName>
</protein>
<gene>
    <name evidence="2" type="ORF">PCO31010_04701</name>
</gene>
<reference evidence="2 3" key="1">
    <citation type="submission" date="2019-08" db="EMBL/GenBank/DDBJ databases">
        <authorList>
            <person name="Peeters C."/>
        </authorList>
    </citation>
    <scope>NUCLEOTIDE SEQUENCE [LARGE SCALE GENOMIC DNA]</scope>
    <source>
        <strain evidence="2 3">LMG 31010</strain>
    </source>
</reference>
<evidence type="ECO:0000256" key="1">
    <source>
        <dbReference type="SAM" id="MobiDB-lite"/>
    </source>
</evidence>
<organism evidence="2 3">
    <name type="scientific">Pandoraea commovens</name>
    <dbReference type="NCBI Taxonomy" id="2508289"/>
    <lineage>
        <taxon>Bacteria</taxon>
        <taxon>Pseudomonadati</taxon>
        <taxon>Pseudomonadota</taxon>
        <taxon>Betaproteobacteria</taxon>
        <taxon>Burkholderiales</taxon>
        <taxon>Burkholderiaceae</taxon>
        <taxon>Pandoraea</taxon>
    </lineage>
</organism>
<dbReference type="AlphaFoldDB" id="A0A5E4YRD7"/>
<feature type="region of interest" description="Disordered" evidence="1">
    <location>
        <begin position="375"/>
        <end position="396"/>
    </location>
</feature>
<accession>A0A5E4YRD7</accession>
<evidence type="ECO:0000313" key="3">
    <source>
        <dbReference type="Proteomes" id="UP000343335"/>
    </source>
</evidence>
<evidence type="ECO:0000313" key="2">
    <source>
        <dbReference type="EMBL" id="VVE51067.1"/>
    </source>
</evidence>
<proteinExistence type="predicted"/>